<dbReference type="PROSITE" id="PS00527">
    <property type="entry name" value="RIBOSOMAL_S14"/>
    <property type="match status" value="1"/>
</dbReference>
<dbReference type="Gene3D" id="1.10.287.1480">
    <property type="match status" value="1"/>
</dbReference>
<comment type="similarity">
    <text evidence="1">Belongs to the universal ribosomal protein uS14 family.</text>
</comment>
<keyword evidence="6" id="KW-1185">Reference proteome</keyword>
<organism evidence="5 6">
    <name type="scientific">Tieghemiomyces parasiticus</name>
    <dbReference type="NCBI Taxonomy" id="78921"/>
    <lineage>
        <taxon>Eukaryota</taxon>
        <taxon>Fungi</taxon>
        <taxon>Fungi incertae sedis</taxon>
        <taxon>Zoopagomycota</taxon>
        <taxon>Kickxellomycotina</taxon>
        <taxon>Dimargaritomycetes</taxon>
        <taxon>Dimargaritales</taxon>
        <taxon>Dimargaritaceae</taxon>
        <taxon>Tieghemiomyces</taxon>
    </lineage>
</organism>
<protein>
    <submittedName>
        <fullName evidence="5">40S ribosomal protein mrp2, mitochondrial</fullName>
    </submittedName>
</protein>
<dbReference type="InterPro" id="IPR018271">
    <property type="entry name" value="Ribosomal_uS14_CS"/>
</dbReference>
<dbReference type="EMBL" id="JANBPT010000581">
    <property type="protein sequence ID" value="KAJ1916500.1"/>
    <property type="molecule type" value="Genomic_DNA"/>
</dbReference>
<dbReference type="GO" id="GO:0006412">
    <property type="term" value="P:translation"/>
    <property type="evidence" value="ECO:0007669"/>
    <property type="project" value="InterPro"/>
</dbReference>
<dbReference type="GO" id="GO:0003735">
    <property type="term" value="F:structural constituent of ribosome"/>
    <property type="evidence" value="ECO:0007669"/>
    <property type="project" value="InterPro"/>
</dbReference>
<keyword evidence="2 5" id="KW-0689">Ribosomal protein</keyword>
<dbReference type="OrthoDB" id="413436at2759"/>
<evidence type="ECO:0000313" key="5">
    <source>
        <dbReference type="EMBL" id="KAJ1916500.1"/>
    </source>
</evidence>
<name>A0A9W8DSH1_9FUNG</name>
<evidence type="ECO:0000256" key="2">
    <source>
        <dbReference type="ARBA" id="ARBA00022980"/>
    </source>
</evidence>
<dbReference type="PANTHER" id="PTHR19836:SF19">
    <property type="entry name" value="SMALL RIBOSOMAL SUBUNIT PROTEIN US14M"/>
    <property type="match status" value="1"/>
</dbReference>
<reference evidence="5" key="1">
    <citation type="submission" date="2022-07" db="EMBL/GenBank/DDBJ databases">
        <title>Phylogenomic reconstructions and comparative analyses of Kickxellomycotina fungi.</title>
        <authorList>
            <person name="Reynolds N.K."/>
            <person name="Stajich J.E."/>
            <person name="Barry K."/>
            <person name="Grigoriev I.V."/>
            <person name="Crous P."/>
            <person name="Smith M.E."/>
        </authorList>
    </citation>
    <scope>NUCLEOTIDE SEQUENCE</scope>
    <source>
        <strain evidence="5">RSA 861</strain>
    </source>
</reference>
<comment type="caution">
    <text evidence="5">The sequence shown here is derived from an EMBL/GenBank/DDBJ whole genome shotgun (WGS) entry which is preliminary data.</text>
</comment>
<gene>
    <name evidence="5" type="primary">MRP2_1</name>
    <name evidence="4" type="synonym">MRP2_2</name>
    <name evidence="5" type="ORF">IWQ60_008084</name>
    <name evidence="4" type="ORF">IWQ60_009772</name>
</gene>
<dbReference type="AlphaFoldDB" id="A0A9W8DSH1"/>
<evidence type="ECO:0000313" key="6">
    <source>
        <dbReference type="Proteomes" id="UP001150569"/>
    </source>
</evidence>
<proteinExistence type="inferred from homology"/>
<keyword evidence="3" id="KW-0687">Ribonucleoprotein</keyword>
<evidence type="ECO:0000313" key="4">
    <source>
        <dbReference type="EMBL" id="KAJ1912190.1"/>
    </source>
</evidence>
<evidence type="ECO:0000256" key="1">
    <source>
        <dbReference type="ARBA" id="ARBA00009083"/>
    </source>
</evidence>
<dbReference type="FunFam" id="1.10.287.1480:FF:000001">
    <property type="entry name" value="30S ribosomal protein S14"/>
    <property type="match status" value="1"/>
</dbReference>
<dbReference type="EMBL" id="JANBPT010000856">
    <property type="protein sequence ID" value="KAJ1912190.1"/>
    <property type="molecule type" value="Genomic_DNA"/>
</dbReference>
<accession>A0A9W8DSH1</accession>
<dbReference type="SUPFAM" id="SSF57716">
    <property type="entry name" value="Glucocorticoid receptor-like (DNA-binding domain)"/>
    <property type="match status" value="1"/>
</dbReference>
<evidence type="ECO:0000256" key="3">
    <source>
        <dbReference type="ARBA" id="ARBA00023274"/>
    </source>
</evidence>
<dbReference type="Proteomes" id="UP001150569">
    <property type="component" value="Unassembled WGS sequence"/>
</dbReference>
<dbReference type="GO" id="GO:0005763">
    <property type="term" value="C:mitochondrial small ribosomal subunit"/>
    <property type="evidence" value="ECO:0007669"/>
    <property type="project" value="TreeGrafter"/>
</dbReference>
<dbReference type="PANTHER" id="PTHR19836">
    <property type="entry name" value="30S RIBOSOMAL PROTEIN S14"/>
    <property type="match status" value="1"/>
</dbReference>
<dbReference type="Pfam" id="PF00253">
    <property type="entry name" value="Ribosomal_S14"/>
    <property type="match status" value="1"/>
</dbReference>
<dbReference type="InterPro" id="IPR001209">
    <property type="entry name" value="Ribosomal_uS14"/>
</dbReference>
<sequence>MRSRVIRDQRQRQAYAAHEVIRQVYRYITRNETVEPKIRFQAQLALNKYPLNTSLTHIHNRCIDTGRGRGILSEFRLCRTQFRIKALRGDIPGVTKYAW</sequence>